<accession>A0ACD6A093</accession>
<keyword evidence="2" id="KW-1185">Reference proteome</keyword>
<reference evidence="1" key="2">
    <citation type="submission" date="2025-09" db="UniProtKB">
        <authorList>
            <consortium name="EnsemblPlants"/>
        </authorList>
    </citation>
    <scope>IDENTIFICATION</scope>
</reference>
<reference evidence="1" key="1">
    <citation type="submission" date="2021-05" db="EMBL/GenBank/DDBJ databases">
        <authorList>
            <person name="Scholz U."/>
            <person name="Mascher M."/>
            <person name="Fiebig A."/>
        </authorList>
    </citation>
    <scope>NUCLEOTIDE SEQUENCE [LARGE SCALE GENOMIC DNA]</scope>
</reference>
<dbReference type="EnsemblPlants" id="AVESA.00010b.r2.7AG1244280.1">
    <property type="protein sequence ID" value="AVESA.00010b.r2.7AG1244280.1.CDS"/>
    <property type="gene ID" value="AVESA.00010b.r2.7AG1244280"/>
</dbReference>
<protein>
    <submittedName>
        <fullName evidence="1">Uncharacterized protein</fullName>
    </submittedName>
</protein>
<organism evidence="1 2">
    <name type="scientific">Avena sativa</name>
    <name type="common">Oat</name>
    <dbReference type="NCBI Taxonomy" id="4498"/>
    <lineage>
        <taxon>Eukaryota</taxon>
        <taxon>Viridiplantae</taxon>
        <taxon>Streptophyta</taxon>
        <taxon>Embryophyta</taxon>
        <taxon>Tracheophyta</taxon>
        <taxon>Spermatophyta</taxon>
        <taxon>Magnoliopsida</taxon>
        <taxon>Liliopsida</taxon>
        <taxon>Poales</taxon>
        <taxon>Poaceae</taxon>
        <taxon>BOP clade</taxon>
        <taxon>Pooideae</taxon>
        <taxon>Poodae</taxon>
        <taxon>Poeae</taxon>
        <taxon>Poeae Chloroplast Group 1 (Aveneae type)</taxon>
        <taxon>Aveninae</taxon>
        <taxon>Avena</taxon>
    </lineage>
</organism>
<evidence type="ECO:0000313" key="2">
    <source>
        <dbReference type="Proteomes" id="UP001732700"/>
    </source>
</evidence>
<proteinExistence type="predicted"/>
<name>A0ACD6A093_AVESA</name>
<evidence type="ECO:0000313" key="1">
    <source>
        <dbReference type="EnsemblPlants" id="AVESA.00010b.r2.7AG1244280.1.CDS"/>
    </source>
</evidence>
<sequence length="272" mass="28219">MARKKVPLVYIQNKYSRRDTFKTRSQGLMKKAGEIATMCGTKACVIIFPEGERVPQAPTPHFTGSMDAAGSQVINGGMHTIRARAPTPHFTGGMDTAGSHMPIPQFTGGMHTIGVQAPTPHFTGGIGVHTVGSQAPIPHFTGGMHTIGAQAPTPHFTGGMHTFGAQAPTPHIIGSMDTAGTQAPIPHFTSGMHTTGAPASPQQHETWLELMRSGGGDLDALVYSGFNTGASTSASAAAGLNNDGMMQTFDAGFGYPWGGAHPGPSSSSFPPM</sequence>
<dbReference type="Proteomes" id="UP001732700">
    <property type="component" value="Chromosome 7A"/>
</dbReference>